<keyword evidence="1" id="KW-0004">4Fe-4S</keyword>
<dbReference type="InterPro" id="IPR030390">
    <property type="entry name" value="MeTrfase_TrmA_AS"/>
</dbReference>
<dbReference type="SUPFAM" id="SSF50249">
    <property type="entry name" value="Nucleic acid-binding proteins"/>
    <property type="match status" value="1"/>
</dbReference>
<dbReference type="GO" id="GO:0001510">
    <property type="term" value="P:RNA methylation"/>
    <property type="evidence" value="ECO:0007669"/>
    <property type="project" value="UniProtKB-ARBA"/>
</dbReference>
<evidence type="ECO:0000256" key="7">
    <source>
        <dbReference type="PROSITE-ProRule" id="PRU01024"/>
    </source>
</evidence>
<evidence type="ECO:0000256" key="6">
    <source>
        <dbReference type="ARBA" id="ARBA00023014"/>
    </source>
</evidence>
<name>A0A075LQ57_9EURY</name>
<dbReference type="InterPro" id="IPR030391">
    <property type="entry name" value="MeTrfase_TrmA_CS"/>
</dbReference>
<dbReference type="InterPro" id="IPR048845">
    <property type="entry name" value="RUMT_ARLMC_TRAM_dom"/>
</dbReference>
<evidence type="ECO:0000256" key="2">
    <source>
        <dbReference type="ARBA" id="ARBA00022603"/>
    </source>
</evidence>
<dbReference type="GO" id="GO:0006396">
    <property type="term" value="P:RNA processing"/>
    <property type="evidence" value="ECO:0007669"/>
    <property type="project" value="InterPro"/>
</dbReference>
<keyword evidence="1" id="KW-0479">Metal-binding</keyword>
<dbReference type="PROSITE" id="PS01231">
    <property type="entry name" value="TRMA_2"/>
    <property type="match status" value="1"/>
</dbReference>
<dbReference type="PANTHER" id="PTHR11061:SF30">
    <property type="entry name" value="TRNA (URACIL(54)-C(5))-METHYLTRANSFERASE"/>
    <property type="match status" value="1"/>
</dbReference>
<keyword evidence="5" id="KW-0408">Iron</keyword>
<feature type="domain" description="tRNA (uracil(54)-C(5))/23S rRNA (uracil(747)-C(5))-methyltransferase TRAM" evidence="9">
    <location>
        <begin position="19"/>
        <end position="72"/>
    </location>
</feature>
<dbReference type="Gene3D" id="2.40.50.1070">
    <property type="match status" value="1"/>
</dbReference>
<keyword evidence="2 7" id="KW-0489">Methyltransferase</keyword>
<dbReference type="EMBL" id="CP006019">
    <property type="protein sequence ID" value="AIF68469.1"/>
    <property type="molecule type" value="Genomic_DNA"/>
</dbReference>
<gene>
    <name evidence="10" type="ORF">PAP_00105</name>
</gene>
<keyword evidence="3 7" id="KW-0808">Transferase</keyword>
<feature type="binding site" evidence="7">
    <location>
        <position position="302"/>
    </location>
    <ligand>
        <name>S-adenosyl-L-methionine</name>
        <dbReference type="ChEBI" id="CHEBI:59789"/>
    </ligand>
</feature>
<evidence type="ECO:0000256" key="1">
    <source>
        <dbReference type="ARBA" id="ARBA00022485"/>
    </source>
</evidence>
<dbReference type="PROSITE" id="PS01230">
    <property type="entry name" value="TRMA_1"/>
    <property type="match status" value="1"/>
</dbReference>
<feature type="active site" description="Nucleophile" evidence="7">
    <location>
        <position position="392"/>
    </location>
</feature>
<feature type="binding site" evidence="7">
    <location>
        <position position="323"/>
    </location>
    <ligand>
        <name>S-adenosyl-L-methionine</name>
        <dbReference type="ChEBI" id="CHEBI:59789"/>
    </ligand>
</feature>
<feature type="binding site" evidence="7">
    <location>
        <position position="276"/>
    </location>
    <ligand>
        <name>S-adenosyl-L-methionine</name>
        <dbReference type="ChEBI" id="CHEBI:59789"/>
    </ligand>
</feature>
<evidence type="ECO:0000313" key="10">
    <source>
        <dbReference type="EMBL" id="AIF68469.1"/>
    </source>
</evidence>
<protein>
    <recommendedName>
        <fullName evidence="9">tRNA (uracil(54)-C(5))/23S rRNA (uracil(747)-C(5))-methyltransferase TRAM domain-containing protein</fullName>
    </recommendedName>
</protein>
<feature type="binding site" evidence="7">
    <location>
        <position position="365"/>
    </location>
    <ligand>
        <name>S-adenosyl-L-methionine</name>
        <dbReference type="ChEBI" id="CHEBI:59789"/>
    </ligand>
</feature>
<dbReference type="SUPFAM" id="SSF53335">
    <property type="entry name" value="S-adenosyl-L-methionine-dependent methyltransferases"/>
    <property type="match status" value="1"/>
</dbReference>
<dbReference type="Gene3D" id="2.40.50.140">
    <property type="entry name" value="Nucleic acid-binding proteins"/>
    <property type="match status" value="1"/>
</dbReference>
<dbReference type="eggNOG" id="arCOG00122">
    <property type="taxonomic scope" value="Archaea"/>
</dbReference>
<dbReference type="InterPro" id="IPR029063">
    <property type="entry name" value="SAM-dependent_MTases_sf"/>
</dbReference>
<dbReference type="Pfam" id="PF05958">
    <property type="entry name" value="tRNA_U5-meth_tr"/>
    <property type="match status" value="2"/>
</dbReference>
<dbReference type="KEGG" id="ppac:PAP_00105"/>
<dbReference type="PROSITE" id="PS51687">
    <property type="entry name" value="SAM_MT_RNA_M5U"/>
    <property type="match status" value="1"/>
</dbReference>
<dbReference type="AlphaFoldDB" id="A0A075LQ57"/>
<dbReference type="STRING" id="1343739.PAP_00105"/>
<evidence type="ECO:0000259" key="9">
    <source>
        <dbReference type="Pfam" id="PF21579"/>
    </source>
</evidence>
<dbReference type="GO" id="GO:0051539">
    <property type="term" value="F:4 iron, 4 sulfur cluster binding"/>
    <property type="evidence" value="ECO:0007669"/>
    <property type="project" value="UniProtKB-KW"/>
</dbReference>
<accession>A0A075LQ57</accession>
<dbReference type="GO" id="GO:0008173">
    <property type="term" value="F:RNA methyltransferase activity"/>
    <property type="evidence" value="ECO:0007669"/>
    <property type="project" value="InterPro"/>
</dbReference>
<dbReference type="FunFam" id="3.40.50.150:FF:000009">
    <property type="entry name" value="23S rRNA (Uracil(1939)-C(5))-methyltransferase RlmD"/>
    <property type="match status" value="1"/>
</dbReference>
<comment type="similarity">
    <text evidence="7">Belongs to the class I-like SAM-binding methyltransferase superfamily. RNA M5U methyltransferase family.</text>
</comment>
<dbReference type="Gene3D" id="3.40.50.150">
    <property type="entry name" value="Vaccinia Virus protein VP39"/>
    <property type="match status" value="1"/>
</dbReference>
<dbReference type="InterPro" id="IPR010280">
    <property type="entry name" value="U5_MeTrfase_fam"/>
</dbReference>
<evidence type="ECO:0000256" key="5">
    <source>
        <dbReference type="ARBA" id="ARBA00023004"/>
    </source>
</evidence>
<organism evidence="10 11">
    <name type="scientific">Palaeococcus pacificus DY20341</name>
    <dbReference type="NCBI Taxonomy" id="1343739"/>
    <lineage>
        <taxon>Archaea</taxon>
        <taxon>Methanobacteriati</taxon>
        <taxon>Methanobacteriota</taxon>
        <taxon>Thermococci</taxon>
        <taxon>Thermococcales</taxon>
        <taxon>Thermococcaceae</taxon>
        <taxon>Palaeococcus</taxon>
    </lineage>
</organism>
<sequence length="435" mass="49920">MYIFAPLNFINILHKIQSMRVEITKLSQEGFGIAKVGKKKIHVPFTAPGDVVEINKWHRERRKLVAHDYEIIEYSKERVEPKCSYFGLCGGCLLQHLPYEEQLRFKKSKLEEILGFEVDVIPSPEIYGHRNRIDVAITTSGIGFRRRGTWWDVINIDECPVFGKRSKKALNALREFIEDFKLEPWHLEKSEGFLRYIVLREGKFTGEFMVNIVTDEGDLPEEVESYFDFADSLYWSVNNTKSDVSYGEPRRFWKKEFITEELDGVTYLIHPNSFFQTNSYQAVNLVKEVAELAEGQKILDLYSGVGTFGVYLAKRGFDVEGVEINPFAVEMANKNAELNGVNATFRVGEDKSVESLADYDTVIVDPPRAGLHPKLIRKILKDKPETLVYVSCNPKTLAQNLDALIEHYEIKDGVGLDMFPHTPHVEMVVKLKLKV</sequence>
<dbReference type="HOGENOM" id="CLU_014689_8_1_2"/>
<dbReference type="Proteomes" id="UP000027981">
    <property type="component" value="Chromosome"/>
</dbReference>
<keyword evidence="6" id="KW-0411">Iron-sulfur</keyword>
<dbReference type="NCBIfam" id="TIGR00479">
    <property type="entry name" value="rumA"/>
    <property type="match status" value="1"/>
</dbReference>
<reference evidence="10 11" key="2">
    <citation type="journal article" date="2015" name="Genome Announc.">
        <title>Complete Genome Sequence of Hyperthermophilic Piezophilic Archaeon Palaeococcus pacificus DY20341T, Isolated from Deep-Sea Hydrothermal Sediments.</title>
        <authorList>
            <person name="Zeng X."/>
            <person name="Jebbar M."/>
            <person name="Shao Z."/>
        </authorList>
    </citation>
    <scope>NUCLEOTIDE SEQUENCE [LARGE SCALE GENOMIC DNA]</scope>
    <source>
        <strain evidence="10 11">DY20341</strain>
    </source>
</reference>
<keyword evidence="11" id="KW-1185">Reference proteome</keyword>
<evidence type="ECO:0000313" key="11">
    <source>
        <dbReference type="Proteomes" id="UP000027981"/>
    </source>
</evidence>
<dbReference type="PANTHER" id="PTHR11061">
    <property type="entry name" value="RNA M5U METHYLTRANSFERASE"/>
    <property type="match status" value="1"/>
</dbReference>
<evidence type="ECO:0000256" key="4">
    <source>
        <dbReference type="ARBA" id="ARBA00022691"/>
    </source>
</evidence>
<dbReference type="InterPro" id="IPR012340">
    <property type="entry name" value="NA-bd_OB-fold"/>
</dbReference>
<dbReference type="CDD" id="cd02440">
    <property type="entry name" value="AdoMet_MTases"/>
    <property type="match status" value="1"/>
</dbReference>
<keyword evidence="4 7" id="KW-0949">S-adenosyl-L-methionine</keyword>
<dbReference type="Pfam" id="PF21579">
    <property type="entry name" value="PabTrmU54_TRAM_dom"/>
    <property type="match status" value="1"/>
</dbReference>
<dbReference type="GO" id="GO:0008757">
    <property type="term" value="F:S-adenosylmethionine-dependent methyltransferase activity"/>
    <property type="evidence" value="ECO:0007669"/>
    <property type="project" value="UniProtKB-ARBA"/>
</dbReference>
<evidence type="ECO:0000256" key="8">
    <source>
        <dbReference type="PROSITE-ProRule" id="PRU10015"/>
    </source>
</evidence>
<proteinExistence type="inferred from homology"/>
<evidence type="ECO:0000256" key="3">
    <source>
        <dbReference type="ARBA" id="ARBA00022679"/>
    </source>
</evidence>
<feature type="active site" evidence="8">
    <location>
        <position position="392"/>
    </location>
</feature>
<reference evidence="11" key="1">
    <citation type="submission" date="2013-06" db="EMBL/GenBank/DDBJ databases">
        <title>Complete Genome Sequence of Hyperthermophilic Palaeococcus pacificus DY20341T, Isolated from a Deep-Sea Hydrothermal Sediments.</title>
        <authorList>
            <person name="Zeng X."/>
            <person name="Shao Z."/>
        </authorList>
    </citation>
    <scope>NUCLEOTIDE SEQUENCE [LARGE SCALE GENOMIC DNA]</scope>
    <source>
        <strain evidence="11">DY20341</strain>
    </source>
</reference>